<dbReference type="InterPro" id="IPR017317">
    <property type="entry name" value="Pept_S8_subtilisin_bacteroid-2"/>
</dbReference>
<feature type="signal peptide" evidence="7">
    <location>
        <begin position="1"/>
        <end position="20"/>
    </location>
</feature>
<feature type="domain" description="Peptidase S8/S53" evidence="8">
    <location>
        <begin position="184"/>
        <end position="457"/>
    </location>
</feature>
<dbReference type="InterPro" id="IPR000209">
    <property type="entry name" value="Peptidase_S8/S53_dom"/>
</dbReference>
<dbReference type="Pfam" id="PF00082">
    <property type="entry name" value="Peptidase_S8"/>
    <property type="match status" value="1"/>
</dbReference>
<dbReference type="RefSeq" id="WP_147921403.1">
    <property type="nucleotide sequence ID" value="NZ_VRTY01000027.1"/>
</dbReference>
<dbReference type="PROSITE" id="PS00138">
    <property type="entry name" value="SUBTILASE_SER"/>
    <property type="match status" value="1"/>
</dbReference>
<dbReference type="OrthoDB" id="9792152at2"/>
<comment type="caution">
    <text evidence="10">The sequence shown here is derived from an EMBL/GenBank/DDBJ whole genome shotgun (WGS) entry which is preliminary data.</text>
</comment>
<reference evidence="10 11" key="1">
    <citation type="submission" date="2019-08" db="EMBL/GenBank/DDBJ databases">
        <authorList>
            <person name="Shi S."/>
        </authorList>
    </citation>
    <scope>NUCLEOTIDE SEQUENCE [LARGE SCALE GENOMIC DNA]</scope>
    <source>
        <strain evidence="10 11">GY10130</strain>
    </source>
</reference>
<dbReference type="PROSITE" id="PS51892">
    <property type="entry name" value="SUBTILASE"/>
    <property type="match status" value="1"/>
</dbReference>
<dbReference type="EMBL" id="VRTY01000027">
    <property type="protein sequence ID" value="TXK47660.1"/>
    <property type="molecule type" value="Genomic_DNA"/>
</dbReference>
<dbReference type="SUPFAM" id="SSF52743">
    <property type="entry name" value="Subtilisin-like"/>
    <property type="match status" value="1"/>
</dbReference>
<feature type="active site" description="Charge relay system" evidence="5">
    <location>
        <position position="411"/>
    </location>
</feature>
<dbReference type="NCBIfam" id="TIGR04183">
    <property type="entry name" value="Por_Secre_tail"/>
    <property type="match status" value="1"/>
</dbReference>
<comment type="similarity">
    <text evidence="1 5 6">Belongs to the peptidase S8 family.</text>
</comment>
<evidence type="ECO:0000256" key="7">
    <source>
        <dbReference type="SAM" id="SignalP"/>
    </source>
</evidence>
<dbReference type="Gene3D" id="3.40.50.200">
    <property type="entry name" value="Peptidase S8/S53 domain"/>
    <property type="match status" value="1"/>
</dbReference>
<proteinExistence type="inferred from homology"/>
<evidence type="ECO:0000256" key="1">
    <source>
        <dbReference type="ARBA" id="ARBA00011073"/>
    </source>
</evidence>
<evidence type="ECO:0000313" key="10">
    <source>
        <dbReference type="EMBL" id="TXK47660.1"/>
    </source>
</evidence>
<evidence type="ECO:0000256" key="6">
    <source>
        <dbReference type="RuleBase" id="RU003355"/>
    </source>
</evidence>
<evidence type="ECO:0000313" key="11">
    <source>
        <dbReference type="Proteomes" id="UP000321926"/>
    </source>
</evidence>
<dbReference type="Pfam" id="PF18962">
    <property type="entry name" value="Por_Secre_tail"/>
    <property type="match status" value="1"/>
</dbReference>
<feature type="domain" description="Secretion system C-terminal sorting" evidence="9">
    <location>
        <begin position="481"/>
        <end position="551"/>
    </location>
</feature>
<dbReference type="InterPro" id="IPR036852">
    <property type="entry name" value="Peptidase_S8/S53_dom_sf"/>
</dbReference>
<organism evidence="10 11">
    <name type="scientific">Pontibacter qinzhouensis</name>
    <dbReference type="NCBI Taxonomy" id="2603253"/>
    <lineage>
        <taxon>Bacteria</taxon>
        <taxon>Pseudomonadati</taxon>
        <taxon>Bacteroidota</taxon>
        <taxon>Cytophagia</taxon>
        <taxon>Cytophagales</taxon>
        <taxon>Hymenobacteraceae</taxon>
        <taxon>Pontibacter</taxon>
    </lineage>
</organism>
<keyword evidence="4 5" id="KW-0720">Serine protease</keyword>
<keyword evidence="7" id="KW-0732">Signal</keyword>
<dbReference type="PROSITE" id="PS00136">
    <property type="entry name" value="SUBTILASE_ASP"/>
    <property type="match status" value="1"/>
</dbReference>
<evidence type="ECO:0000256" key="3">
    <source>
        <dbReference type="ARBA" id="ARBA00022801"/>
    </source>
</evidence>
<name>A0A5C8K961_9BACT</name>
<dbReference type="GO" id="GO:0004252">
    <property type="term" value="F:serine-type endopeptidase activity"/>
    <property type="evidence" value="ECO:0007669"/>
    <property type="project" value="UniProtKB-UniRule"/>
</dbReference>
<sequence>MRKLLICFLFILQSPLLLLAQPTGDETEIRKRLIYFTDKADSPFSIDRPEAFLSEKALKRRSNQQLPVTARDLPVNPAYIAAVQQLDVPVWYSTKWFNGVVVACTDEQLTKIQALPFVKNSQSLNREKAGQATKKSGELSAFKVTGSPEAEQEQDENEKELYGLGFHQADMIGAVNLHKDGNKGENMTIAVLDAGFPGVNTAAAFEHLYTNNQITATFDFVAKQANVYHASSHGTFVLSTIAAYLPNRFVGTAYKANFLLLRTEDAASEHNIEEINWLLAAEFADSAGADIINSSLGYTTFHAPSVSYTYQDMDGNTTLVARAADFAAATGMLVVVSAGNDGDKQWRYIASPADADSVLTVGAVDSLGVQAPFSSVGPTSDGRIKPDVVGLGWNAYFLNTAGNIVRGNGTSFSGPIVAGMAACLWQANSSLTNMALMQLLRQSGSNASTPDNNIGYGLPSYSRTTNAPLGKNTDKQVLVSNPVGQHDIILSFGNAWYQQEVQVQVYDVTGKLLYKQQVFADQQKQVLGLQPQQLKQGLYICRLSSPKNRSTVRFLKL</sequence>
<dbReference type="PRINTS" id="PR00723">
    <property type="entry name" value="SUBTILISIN"/>
</dbReference>
<feature type="active site" description="Charge relay system" evidence="5">
    <location>
        <position position="193"/>
    </location>
</feature>
<gene>
    <name evidence="10" type="ORF">FVR03_08930</name>
</gene>
<keyword evidence="2 5" id="KW-0645">Protease</keyword>
<dbReference type="InterPro" id="IPR015500">
    <property type="entry name" value="Peptidase_S8_subtilisin-rel"/>
</dbReference>
<dbReference type="CDD" id="cd07493">
    <property type="entry name" value="Peptidases_S8_9"/>
    <property type="match status" value="1"/>
</dbReference>
<dbReference type="PANTHER" id="PTHR43806">
    <property type="entry name" value="PEPTIDASE S8"/>
    <property type="match status" value="1"/>
</dbReference>
<keyword evidence="11" id="KW-1185">Reference proteome</keyword>
<dbReference type="InterPro" id="IPR026444">
    <property type="entry name" value="Secre_tail"/>
</dbReference>
<evidence type="ECO:0000256" key="2">
    <source>
        <dbReference type="ARBA" id="ARBA00022670"/>
    </source>
</evidence>
<dbReference type="GO" id="GO:0006508">
    <property type="term" value="P:proteolysis"/>
    <property type="evidence" value="ECO:0007669"/>
    <property type="project" value="UniProtKB-KW"/>
</dbReference>
<evidence type="ECO:0000259" key="8">
    <source>
        <dbReference type="Pfam" id="PF00082"/>
    </source>
</evidence>
<dbReference type="Proteomes" id="UP000321926">
    <property type="component" value="Unassembled WGS sequence"/>
</dbReference>
<dbReference type="PANTHER" id="PTHR43806:SF67">
    <property type="entry name" value="EGF-LIKE DOMAIN-CONTAINING PROTEIN"/>
    <property type="match status" value="1"/>
</dbReference>
<dbReference type="InterPro" id="IPR050131">
    <property type="entry name" value="Peptidase_S8_subtilisin-like"/>
</dbReference>
<evidence type="ECO:0000256" key="5">
    <source>
        <dbReference type="PROSITE-ProRule" id="PRU01240"/>
    </source>
</evidence>
<keyword evidence="3 5" id="KW-0378">Hydrolase</keyword>
<dbReference type="InterPro" id="IPR023828">
    <property type="entry name" value="Peptidase_S8_Ser-AS"/>
</dbReference>
<protein>
    <submittedName>
        <fullName evidence="10">S8 family serine peptidase</fullName>
    </submittedName>
</protein>
<feature type="chain" id="PRO_5022887293" evidence="7">
    <location>
        <begin position="21"/>
        <end position="557"/>
    </location>
</feature>
<dbReference type="AlphaFoldDB" id="A0A5C8K961"/>
<dbReference type="PIRSF" id="PIRSF037903">
    <property type="entry name" value="Subtilisin_rel_GFO_2223"/>
    <property type="match status" value="1"/>
</dbReference>
<dbReference type="InterPro" id="IPR023827">
    <property type="entry name" value="Peptidase_S8_Asp-AS"/>
</dbReference>
<accession>A0A5C8K961</accession>
<evidence type="ECO:0000259" key="9">
    <source>
        <dbReference type="Pfam" id="PF18962"/>
    </source>
</evidence>
<evidence type="ECO:0000256" key="4">
    <source>
        <dbReference type="ARBA" id="ARBA00022825"/>
    </source>
</evidence>
<feature type="active site" description="Charge relay system" evidence="5">
    <location>
        <position position="233"/>
    </location>
</feature>